<feature type="region of interest" description="Disordered" evidence="1">
    <location>
        <begin position="26"/>
        <end position="45"/>
    </location>
</feature>
<dbReference type="Proteomes" id="UP000044602">
    <property type="component" value="Unassembled WGS sequence"/>
</dbReference>
<evidence type="ECO:0000313" key="3">
    <source>
        <dbReference type="Proteomes" id="UP000044602"/>
    </source>
</evidence>
<reference evidence="2 3" key="1">
    <citation type="submission" date="2015-05" db="EMBL/GenBank/DDBJ databases">
        <authorList>
            <person name="Wang D.B."/>
            <person name="Wang M."/>
        </authorList>
    </citation>
    <scope>NUCLEOTIDE SEQUENCE [LARGE SCALE GENOMIC DNA]</scope>
    <source>
        <strain evidence="2">VL1</strain>
    </source>
</reference>
<sequence>QQHPAIHSVPHLVQHWRGCLHLPHRRSRHARGFDSRPASLGQPCH</sequence>
<keyword evidence="3" id="KW-1185">Reference proteome</keyword>
<gene>
    <name evidence="2" type="ORF">BN1708_019202</name>
</gene>
<proteinExistence type="predicted"/>
<dbReference type="EMBL" id="CVQH01022464">
    <property type="protein sequence ID" value="CRK33143.1"/>
    <property type="molecule type" value="Genomic_DNA"/>
</dbReference>
<accession>A0A0G4MFT6</accession>
<name>A0A0G4MFT6_VERLO</name>
<dbReference type="AlphaFoldDB" id="A0A0G4MFT6"/>
<evidence type="ECO:0000256" key="1">
    <source>
        <dbReference type="SAM" id="MobiDB-lite"/>
    </source>
</evidence>
<feature type="non-terminal residue" evidence="2">
    <location>
        <position position="1"/>
    </location>
</feature>
<protein>
    <submittedName>
        <fullName evidence="2">Uncharacterized protein</fullName>
    </submittedName>
</protein>
<organism evidence="2 3">
    <name type="scientific">Verticillium longisporum</name>
    <name type="common">Verticillium dahliae var. longisporum</name>
    <dbReference type="NCBI Taxonomy" id="100787"/>
    <lineage>
        <taxon>Eukaryota</taxon>
        <taxon>Fungi</taxon>
        <taxon>Dikarya</taxon>
        <taxon>Ascomycota</taxon>
        <taxon>Pezizomycotina</taxon>
        <taxon>Sordariomycetes</taxon>
        <taxon>Hypocreomycetidae</taxon>
        <taxon>Glomerellales</taxon>
        <taxon>Plectosphaerellaceae</taxon>
        <taxon>Verticillium</taxon>
    </lineage>
</organism>
<evidence type="ECO:0000313" key="2">
    <source>
        <dbReference type="EMBL" id="CRK33143.1"/>
    </source>
</evidence>